<evidence type="ECO:0000313" key="8">
    <source>
        <dbReference type="Proteomes" id="UP000076408"/>
    </source>
</evidence>
<feature type="domain" description="Spindle assembly abnormal protein 6 N-terminal" evidence="6">
    <location>
        <begin position="81"/>
        <end position="165"/>
    </location>
</feature>
<reference evidence="8" key="1">
    <citation type="journal article" date="2014" name="Genome Biol.">
        <title>Genome analysis of a major urban malaria vector mosquito, Anopheles stephensi.</title>
        <authorList>
            <person name="Jiang X."/>
            <person name="Peery A."/>
            <person name="Hall A.B."/>
            <person name="Sharma A."/>
            <person name="Chen X.G."/>
            <person name="Waterhouse R.M."/>
            <person name="Komissarov A."/>
            <person name="Riehle M.M."/>
            <person name="Shouche Y."/>
            <person name="Sharakhova M.V."/>
            <person name="Lawson D."/>
            <person name="Pakpour N."/>
            <person name="Arensburger P."/>
            <person name="Davidson V.L."/>
            <person name="Eiglmeier K."/>
            <person name="Emrich S."/>
            <person name="George P."/>
            <person name="Kennedy R.C."/>
            <person name="Mane S.P."/>
            <person name="Maslen G."/>
            <person name="Oringanje C."/>
            <person name="Qi Y."/>
            <person name="Settlage R."/>
            <person name="Tojo M."/>
            <person name="Tubio J.M."/>
            <person name="Unger M.F."/>
            <person name="Wang B."/>
            <person name="Vernick K.D."/>
            <person name="Ribeiro J.M."/>
            <person name="James A.A."/>
            <person name="Michel K."/>
            <person name="Riehle M.A."/>
            <person name="Luckhart S."/>
            <person name="Sharakhov I.V."/>
            <person name="Tu Z."/>
        </authorList>
    </citation>
    <scope>NUCLEOTIDE SEQUENCE [LARGE SCALE GENOMIC DNA]</scope>
    <source>
        <strain evidence="8">Indian</strain>
    </source>
</reference>
<dbReference type="VEuPathDB" id="VectorBase:ASTEI20_040610"/>
<keyword evidence="2" id="KW-0963">Cytoplasm</keyword>
<comment type="subcellular location">
    <subcellularLocation>
        <location evidence="1">Cytoplasm</location>
        <location evidence="1">Cytoskeleton</location>
        <location evidence="1">Microtubule organizing center</location>
        <location evidence="1">Centrosome</location>
    </subcellularLocation>
</comment>
<dbReference type="Proteomes" id="UP000076408">
    <property type="component" value="Unassembled WGS sequence"/>
</dbReference>
<keyword evidence="3" id="KW-0175">Coiled coil</keyword>
<dbReference type="InterPro" id="IPR038558">
    <property type="entry name" value="SAS-6_N_sf"/>
</dbReference>
<dbReference type="VEuPathDB" id="VectorBase:ASTEI06916"/>
<dbReference type="AlphaFoldDB" id="A0A182YEN0"/>
<proteinExistence type="predicted"/>
<evidence type="ECO:0000256" key="2">
    <source>
        <dbReference type="ARBA" id="ARBA00022490"/>
    </source>
</evidence>
<keyword evidence="4" id="KW-0206">Cytoskeleton</keyword>
<dbReference type="PANTHER" id="PTHR44281:SF2">
    <property type="entry name" value="SPINDLE ASSEMBLY ABNORMAL PROTEIN 6 HOMOLOG"/>
    <property type="match status" value="1"/>
</dbReference>
<evidence type="ECO:0000256" key="4">
    <source>
        <dbReference type="ARBA" id="ARBA00023212"/>
    </source>
</evidence>
<evidence type="ECO:0000259" key="6">
    <source>
        <dbReference type="Pfam" id="PF16531"/>
    </source>
</evidence>
<dbReference type="EnsemblMetazoa" id="ASTEI06916-RA">
    <property type="protein sequence ID" value="ASTEI06916-PA"/>
    <property type="gene ID" value="ASTEI06916"/>
</dbReference>
<evidence type="ECO:0000256" key="5">
    <source>
        <dbReference type="ARBA" id="ARBA00023306"/>
    </source>
</evidence>
<dbReference type="PANTHER" id="PTHR44281">
    <property type="entry name" value="SPINDLE ASSEMBLY ABNORMAL PROTEIN 6 HOMOLOG"/>
    <property type="match status" value="1"/>
</dbReference>
<dbReference type="Gene3D" id="2.170.210.20">
    <property type="entry name" value="Spindle assembly abnormal protein 6, N-terminal domain"/>
    <property type="match status" value="1"/>
</dbReference>
<evidence type="ECO:0000256" key="3">
    <source>
        <dbReference type="ARBA" id="ARBA00023054"/>
    </source>
</evidence>
<protein>
    <submittedName>
        <fullName evidence="7">SAS-6_N domain-containing protein</fullName>
    </submittedName>
</protein>
<evidence type="ECO:0000313" key="7">
    <source>
        <dbReference type="EnsemblMetazoa" id="ASTEI06916-PA"/>
    </source>
</evidence>
<dbReference type="STRING" id="30069.A0A182YEN0"/>
<dbReference type="GO" id="GO:0005813">
    <property type="term" value="C:centrosome"/>
    <property type="evidence" value="ECO:0007669"/>
    <property type="project" value="UniProtKB-SubCell"/>
</dbReference>
<keyword evidence="8" id="KW-1185">Reference proteome</keyword>
<sequence>MHRVSSFDNKFIDNHLRRCVKVLFPVVPLRVNFESVSVRKPEMFYTIVEQIDLQNLIVRSATITNSVCIMLNRYFFYLFQQIRMTQVNDHSKMFISTIDNAAYEQIRTEQSLHVTFQGFVDHLIKILDNCKREELHLALVAGSNGHMLQIFEKSSFKNLTHLFLAMEDASTDTVLFHINQSLQILQEQASAYSAQAQKYQLEMSTKNDVIGRLKEEIMSLNGKIMEQENLIFNRNTEEVSRLHQTIKNLNESKDVEEKRLKSIMHGMQEKIDHLTKETYDRTERMVQETKRFETLREENIKLRAQNTQIREELERLQACIASQQSRESRSETTVAELKRQLMDMQSKLKIAQKQQSELEAELEAEKNICHTKKHALQLTTDELANASSVINNLNKENIKLQSKIDLRTEIAMRQEKLLVEKEKQLVELSNTVAAIQQEHMKNRSSREEYAEMVKRIRETTDLIEEKYRKKINDMIHKLTNNQSVETTSVLSVNGKYLRPQNRVE</sequence>
<reference evidence="7" key="2">
    <citation type="submission" date="2020-05" db="UniProtKB">
        <authorList>
            <consortium name="EnsemblMetazoa"/>
        </authorList>
    </citation>
    <scope>IDENTIFICATION</scope>
    <source>
        <strain evidence="7">Indian</strain>
    </source>
</reference>
<name>A0A182YEN0_ANOST</name>
<dbReference type="Pfam" id="PF16531">
    <property type="entry name" value="SAS-6_N"/>
    <property type="match status" value="1"/>
</dbReference>
<accession>A0A182YEN0</accession>
<keyword evidence="5" id="KW-0131">Cell cycle</keyword>
<dbReference type="OMA" id="HMAMKIK"/>
<dbReference type="GO" id="GO:0007099">
    <property type="term" value="P:centriole replication"/>
    <property type="evidence" value="ECO:0007669"/>
    <property type="project" value="TreeGrafter"/>
</dbReference>
<dbReference type="InterPro" id="IPR032396">
    <property type="entry name" value="SAS-6_N"/>
</dbReference>
<organism evidence="7 8">
    <name type="scientific">Anopheles stephensi</name>
    <name type="common">Indo-Pakistan malaria mosquito</name>
    <dbReference type="NCBI Taxonomy" id="30069"/>
    <lineage>
        <taxon>Eukaryota</taxon>
        <taxon>Metazoa</taxon>
        <taxon>Ecdysozoa</taxon>
        <taxon>Arthropoda</taxon>
        <taxon>Hexapoda</taxon>
        <taxon>Insecta</taxon>
        <taxon>Pterygota</taxon>
        <taxon>Neoptera</taxon>
        <taxon>Endopterygota</taxon>
        <taxon>Diptera</taxon>
        <taxon>Nematocera</taxon>
        <taxon>Culicoidea</taxon>
        <taxon>Culicidae</taxon>
        <taxon>Anophelinae</taxon>
        <taxon>Anopheles</taxon>
    </lineage>
</organism>
<dbReference type="GO" id="GO:0005814">
    <property type="term" value="C:centriole"/>
    <property type="evidence" value="ECO:0007669"/>
    <property type="project" value="TreeGrafter"/>
</dbReference>
<evidence type="ECO:0000256" key="1">
    <source>
        <dbReference type="ARBA" id="ARBA00004300"/>
    </source>
</evidence>
<dbReference type="VEuPathDB" id="VectorBase:ASTE004080"/>